<sequence length="200" mass="22317">MLDSTPGISHWGDITVISIYFIAVLAVGLWSLCRPNRGSVKSYFLAGRDMKWFPVGASLFSSNIGSEHFSMFLVICLAWVFLPVYVSSGVYTLPEYMSKRFGGTRLRIYLSCLSLILYIVTKLAVSIYAGALFINLSLGWDMYLSIAGLLCITGLYTVLGTLLIVIISVLLTRQYGEKRAELTLIGRKKLQILFPYDTLL</sequence>
<dbReference type="AlphaFoldDB" id="A0AAV4H6F1"/>
<comment type="subcellular location">
    <subcellularLocation>
        <location evidence="1">Membrane</location>
        <topology evidence="1">Multi-pass membrane protein</topology>
    </subcellularLocation>
</comment>
<feature type="transmembrane region" description="Helical" evidence="7">
    <location>
        <begin position="12"/>
        <end position="32"/>
    </location>
</feature>
<dbReference type="GO" id="GO:0005412">
    <property type="term" value="F:D-glucose:sodium symporter activity"/>
    <property type="evidence" value="ECO:0007669"/>
    <property type="project" value="TreeGrafter"/>
</dbReference>
<organism evidence="8 9">
    <name type="scientific">Elysia marginata</name>
    <dbReference type="NCBI Taxonomy" id="1093978"/>
    <lineage>
        <taxon>Eukaryota</taxon>
        <taxon>Metazoa</taxon>
        <taxon>Spiralia</taxon>
        <taxon>Lophotrochozoa</taxon>
        <taxon>Mollusca</taxon>
        <taxon>Gastropoda</taxon>
        <taxon>Heterobranchia</taxon>
        <taxon>Euthyneura</taxon>
        <taxon>Panpulmonata</taxon>
        <taxon>Sacoglossa</taxon>
        <taxon>Placobranchoidea</taxon>
        <taxon>Plakobranchidae</taxon>
        <taxon>Elysia</taxon>
    </lineage>
</organism>
<keyword evidence="3 7" id="KW-0812">Transmembrane</keyword>
<keyword evidence="9" id="KW-1185">Reference proteome</keyword>
<dbReference type="PROSITE" id="PS50283">
    <property type="entry name" value="NA_SOLUT_SYMP_3"/>
    <property type="match status" value="1"/>
</dbReference>
<feature type="transmembrane region" description="Helical" evidence="7">
    <location>
        <begin position="146"/>
        <end position="171"/>
    </location>
</feature>
<accession>A0AAV4H6F1</accession>
<gene>
    <name evidence="8" type="ORF">ElyMa_000885300</name>
</gene>
<feature type="transmembrane region" description="Helical" evidence="7">
    <location>
        <begin position="69"/>
        <end position="87"/>
    </location>
</feature>
<comment type="similarity">
    <text evidence="2 6">Belongs to the sodium:solute symporter (SSF) (TC 2.A.21) family.</text>
</comment>
<evidence type="ECO:0000313" key="8">
    <source>
        <dbReference type="EMBL" id="GFR93144.1"/>
    </source>
</evidence>
<dbReference type="PANTHER" id="PTHR11819">
    <property type="entry name" value="SOLUTE CARRIER FAMILY 5"/>
    <property type="match status" value="1"/>
</dbReference>
<dbReference type="InterPro" id="IPR001734">
    <property type="entry name" value="Na/solute_symporter"/>
</dbReference>
<proteinExistence type="inferred from homology"/>
<evidence type="ECO:0000256" key="3">
    <source>
        <dbReference type="ARBA" id="ARBA00022692"/>
    </source>
</evidence>
<dbReference type="Pfam" id="PF00474">
    <property type="entry name" value="SSF"/>
    <property type="match status" value="2"/>
</dbReference>
<dbReference type="Gene3D" id="1.20.1730.10">
    <property type="entry name" value="Sodium/glucose cotransporter"/>
    <property type="match status" value="1"/>
</dbReference>
<comment type="caution">
    <text evidence="8">The sequence shown here is derived from an EMBL/GenBank/DDBJ whole genome shotgun (WGS) entry which is preliminary data.</text>
</comment>
<reference evidence="8 9" key="1">
    <citation type="journal article" date="2021" name="Elife">
        <title>Chloroplast acquisition without the gene transfer in kleptoplastic sea slugs, Plakobranchus ocellatus.</title>
        <authorList>
            <person name="Maeda T."/>
            <person name="Takahashi S."/>
            <person name="Yoshida T."/>
            <person name="Shimamura S."/>
            <person name="Takaki Y."/>
            <person name="Nagai Y."/>
            <person name="Toyoda A."/>
            <person name="Suzuki Y."/>
            <person name="Arimoto A."/>
            <person name="Ishii H."/>
            <person name="Satoh N."/>
            <person name="Nishiyama T."/>
            <person name="Hasebe M."/>
            <person name="Maruyama T."/>
            <person name="Minagawa J."/>
            <person name="Obokata J."/>
            <person name="Shigenobu S."/>
        </authorList>
    </citation>
    <scope>NUCLEOTIDE SEQUENCE [LARGE SCALE GENOMIC DNA]</scope>
</reference>
<dbReference type="GO" id="GO:0005886">
    <property type="term" value="C:plasma membrane"/>
    <property type="evidence" value="ECO:0007669"/>
    <property type="project" value="TreeGrafter"/>
</dbReference>
<evidence type="ECO:0000256" key="2">
    <source>
        <dbReference type="ARBA" id="ARBA00006434"/>
    </source>
</evidence>
<dbReference type="EMBL" id="BMAT01001827">
    <property type="protein sequence ID" value="GFR93144.1"/>
    <property type="molecule type" value="Genomic_DNA"/>
</dbReference>
<feature type="transmembrane region" description="Helical" evidence="7">
    <location>
        <begin position="108"/>
        <end position="134"/>
    </location>
</feature>
<dbReference type="Proteomes" id="UP000762676">
    <property type="component" value="Unassembled WGS sequence"/>
</dbReference>
<evidence type="ECO:0000256" key="5">
    <source>
        <dbReference type="ARBA" id="ARBA00023136"/>
    </source>
</evidence>
<evidence type="ECO:0000256" key="4">
    <source>
        <dbReference type="ARBA" id="ARBA00022989"/>
    </source>
</evidence>
<protein>
    <submittedName>
        <fullName evidence="8">Sodium/glucose cotransporter 5-like</fullName>
    </submittedName>
</protein>
<keyword evidence="4 7" id="KW-1133">Transmembrane helix</keyword>
<evidence type="ECO:0000313" key="9">
    <source>
        <dbReference type="Proteomes" id="UP000762676"/>
    </source>
</evidence>
<dbReference type="PANTHER" id="PTHR11819:SF195">
    <property type="entry name" value="SODIUM_GLUCOSE COTRANSPORTER 4"/>
    <property type="match status" value="1"/>
</dbReference>
<evidence type="ECO:0000256" key="7">
    <source>
        <dbReference type="SAM" id="Phobius"/>
    </source>
</evidence>
<evidence type="ECO:0000256" key="6">
    <source>
        <dbReference type="RuleBase" id="RU362091"/>
    </source>
</evidence>
<dbReference type="InterPro" id="IPR038377">
    <property type="entry name" value="Na/Glc_symporter_sf"/>
</dbReference>
<evidence type="ECO:0000256" key="1">
    <source>
        <dbReference type="ARBA" id="ARBA00004141"/>
    </source>
</evidence>
<name>A0AAV4H6F1_9GAST</name>
<keyword evidence="5 7" id="KW-0472">Membrane</keyword>